<dbReference type="Pfam" id="PF23797">
    <property type="entry name" value="Beta-prop_ELP1_2nd"/>
    <property type="match status" value="1"/>
</dbReference>
<dbReference type="GO" id="GO:0002926">
    <property type="term" value="P:tRNA wobble base 5-methoxycarbonylmethyl-2-thiouridinylation"/>
    <property type="evidence" value="ECO:0007669"/>
    <property type="project" value="TreeGrafter"/>
</dbReference>
<protein>
    <recommendedName>
        <fullName evidence="1">ELP1 N-terminal second beta-propeller domain-containing protein</fullName>
    </recommendedName>
</protein>
<dbReference type="InterPro" id="IPR056165">
    <property type="entry name" value="Beta-prop_ELP1_2nd"/>
</dbReference>
<dbReference type="PANTHER" id="PTHR12747">
    <property type="entry name" value="ELONGATOR COMPLEX PROTEIN 1"/>
    <property type="match status" value="1"/>
</dbReference>
<evidence type="ECO:0000313" key="2">
    <source>
        <dbReference type="EMBL" id="VEL39171.1"/>
    </source>
</evidence>
<sequence length="304" mass="33928">MTVRLFNMLNYHWYLKQEIFLSDSARPCLFWLPDTLLGSCTNKILGTHWSGASAVLLIADCDRRKVGLRQHSLDLETVDKRLNKSDFTVGDSKATAEAHTEAGILRIWGFKSVLDRLGLIWEQIPLPKYLEEHGNTISCRKAIWPALVAVIDGANLGLTDFSSTVLPPPLSSIQITFLNDINELTTVIRSVWLPGPLLQKAQLFTESDPLTSDVETTSITESIQLPMIVQTISTVFTGSIIPDQISQLKYQQRQRLFWFHLSVNCPVALASTAPPLLGLAGSLVCVKHQTGSLNIWPSRVWHVE</sequence>
<dbReference type="PANTHER" id="PTHR12747:SF0">
    <property type="entry name" value="ELONGATOR COMPLEX PROTEIN 1"/>
    <property type="match status" value="1"/>
</dbReference>
<dbReference type="GO" id="GO:0033588">
    <property type="term" value="C:elongator holoenzyme complex"/>
    <property type="evidence" value="ECO:0007669"/>
    <property type="project" value="InterPro"/>
</dbReference>
<dbReference type="GO" id="GO:0000049">
    <property type="term" value="F:tRNA binding"/>
    <property type="evidence" value="ECO:0007669"/>
    <property type="project" value="TreeGrafter"/>
</dbReference>
<dbReference type="OrthoDB" id="40048at2759"/>
<reference evidence="2" key="1">
    <citation type="submission" date="2018-11" db="EMBL/GenBank/DDBJ databases">
        <authorList>
            <consortium name="Pathogen Informatics"/>
        </authorList>
    </citation>
    <scope>NUCLEOTIDE SEQUENCE</scope>
</reference>
<name>A0A448XL00_9PLAT</name>
<evidence type="ECO:0000259" key="1">
    <source>
        <dbReference type="Pfam" id="PF23797"/>
    </source>
</evidence>
<gene>
    <name evidence="2" type="ORF">PXEA_LOCUS32611</name>
</gene>
<proteinExistence type="predicted"/>
<keyword evidence="3" id="KW-1185">Reference proteome</keyword>
<evidence type="ECO:0000313" key="3">
    <source>
        <dbReference type="Proteomes" id="UP000784294"/>
    </source>
</evidence>
<dbReference type="UniPathway" id="UPA00988"/>
<comment type="caution">
    <text evidence="2">The sequence shown here is derived from an EMBL/GenBank/DDBJ whole genome shotgun (WGS) entry which is preliminary data.</text>
</comment>
<feature type="domain" description="ELP1 N-terminal second beta-propeller" evidence="1">
    <location>
        <begin position="150"/>
        <end position="187"/>
    </location>
</feature>
<dbReference type="InterPro" id="IPR006849">
    <property type="entry name" value="Elp1"/>
</dbReference>
<accession>A0A448XL00</accession>
<dbReference type="GO" id="GO:0005829">
    <property type="term" value="C:cytosol"/>
    <property type="evidence" value="ECO:0007669"/>
    <property type="project" value="TreeGrafter"/>
</dbReference>
<dbReference type="AlphaFoldDB" id="A0A448XL00"/>
<dbReference type="EMBL" id="CAAALY010260328">
    <property type="protein sequence ID" value="VEL39171.1"/>
    <property type="molecule type" value="Genomic_DNA"/>
</dbReference>
<organism evidence="2 3">
    <name type="scientific">Protopolystoma xenopodis</name>
    <dbReference type="NCBI Taxonomy" id="117903"/>
    <lineage>
        <taxon>Eukaryota</taxon>
        <taxon>Metazoa</taxon>
        <taxon>Spiralia</taxon>
        <taxon>Lophotrochozoa</taxon>
        <taxon>Platyhelminthes</taxon>
        <taxon>Monogenea</taxon>
        <taxon>Polyopisthocotylea</taxon>
        <taxon>Polystomatidea</taxon>
        <taxon>Polystomatidae</taxon>
        <taxon>Protopolystoma</taxon>
    </lineage>
</organism>
<dbReference type="Proteomes" id="UP000784294">
    <property type="component" value="Unassembled WGS sequence"/>
</dbReference>